<evidence type="ECO:0000313" key="8">
    <source>
        <dbReference type="Proteomes" id="UP000438196"/>
    </source>
</evidence>
<keyword evidence="2" id="KW-1003">Cell membrane</keyword>
<feature type="transmembrane region" description="Helical" evidence="6">
    <location>
        <begin position="12"/>
        <end position="34"/>
    </location>
</feature>
<feature type="transmembrane region" description="Helical" evidence="6">
    <location>
        <begin position="149"/>
        <end position="170"/>
    </location>
</feature>
<feature type="transmembrane region" description="Helical" evidence="6">
    <location>
        <begin position="216"/>
        <end position="237"/>
    </location>
</feature>
<dbReference type="Proteomes" id="UP000438196">
    <property type="component" value="Unassembled WGS sequence"/>
</dbReference>
<proteinExistence type="predicted"/>
<keyword evidence="8" id="KW-1185">Reference proteome</keyword>
<dbReference type="PANTHER" id="PTHR30250:SF30">
    <property type="entry name" value="LIPID III FLIPPASE"/>
    <property type="match status" value="1"/>
</dbReference>
<dbReference type="InterPro" id="IPR044550">
    <property type="entry name" value="WzxE"/>
</dbReference>
<gene>
    <name evidence="7" type="ORF">GNF76_17050</name>
</gene>
<keyword evidence="4 6" id="KW-1133">Transmembrane helix</keyword>
<evidence type="ECO:0000256" key="1">
    <source>
        <dbReference type="ARBA" id="ARBA00004651"/>
    </source>
</evidence>
<dbReference type="GO" id="GO:0005886">
    <property type="term" value="C:plasma membrane"/>
    <property type="evidence" value="ECO:0007669"/>
    <property type="project" value="UniProtKB-SubCell"/>
</dbReference>
<dbReference type="Pfam" id="PF01943">
    <property type="entry name" value="Polysacc_synt"/>
    <property type="match status" value="1"/>
</dbReference>
<dbReference type="GO" id="GO:0009246">
    <property type="term" value="P:enterobacterial common antigen biosynthetic process"/>
    <property type="evidence" value="ECO:0007669"/>
    <property type="project" value="InterPro"/>
</dbReference>
<accession>A0A6I3WFZ9</accession>
<dbReference type="OrthoDB" id="9769862at2"/>
<dbReference type="PANTHER" id="PTHR30250">
    <property type="entry name" value="PST FAMILY PREDICTED COLANIC ACID TRANSPORTER"/>
    <property type="match status" value="1"/>
</dbReference>
<reference evidence="7 8" key="1">
    <citation type="submission" date="2019-11" db="EMBL/GenBank/DDBJ databases">
        <title>Pseudomonas karstica sp. nov. and Pseudomonas spelaei sp. nov. from karst caves.</title>
        <authorList>
            <person name="Zeman M."/>
        </authorList>
    </citation>
    <scope>NUCLEOTIDE SEQUENCE [LARGE SCALE GENOMIC DNA]</scope>
    <source>
        <strain evidence="7 8">CCM 7893</strain>
    </source>
</reference>
<feature type="transmembrane region" description="Helical" evidence="6">
    <location>
        <begin position="362"/>
        <end position="385"/>
    </location>
</feature>
<dbReference type="InterPro" id="IPR002797">
    <property type="entry name" value="Polysacc_synth"/>
</dbReference>
<feature type="transmembrane region" description="Helical" evidence="6">
    <location>
        <begin position="176"/>
        <end position="195"/>
    </location>
</feature>
<feature type="transmembrane region" description="Helical" evidence="6">
    <location>
        <begin position="257"/>
        <end position="277"/>
    </location>
</feature>
<sequence>MTLIKTSLLNGIAVLVKMLTLLGLNKVLAVYVGPVGYASLGQFQNAIQMITTFASGAINTGVTKYTAEYHDDELKQQAVWRTAGTIVVVGSLFTSVIIALFSDSLASWVFGKEGLGGVFVWFAATLLLFTLNALLLAILNGKKELLRYVLSNIAGSVLAFVVTTGMSIYYGLYGALVALAVYQSINFFVTLLVCWEAPWFKVKYLFGEVDRGVLINFTKFTAMALTSATCVPISHILVRNHLGDTLGWAAAGYWEAIWRLSSAYLMLVTTTLSVYYLPKLSELKTYEGIKQEIIQGYKMILPCAAICGLVIYLFRDLIINLLFTDDFLPMRDLFAWQMFGDTLKIGSWILAYLMLGKAMFKLFIVTEVLGSVGFYVFSIWLSGIYGLEGVTIAHALTYALYWTVMIVFITRELKGMKLSTSE</sequence>
<feature type="transmembrane region" description="Helical" evidence="6">
    <location>
        <begin position="297"/>
        <end position="314"/>
    </location>
</feature>
<feature type="transmembrane region" description="Helical" evidence="6">
    <location>
        <begin position="334"/>
        <end position="355"/>
    </location>
</feature>
<evidence type="ECO:0000313" key="7">
    <source>
        <dbReference type="EMBL" id="MUF06062.1"/>
    </source>
</evidence>
<keyword evidence="5 6" id="KW-0472">Membrane</keyword>
<evidence type="ECO:0000256" key="2">
    <source>
        <dbReference type="ARBA" id="ARBA00022475"/>
    </source>
</evidence>
<feature type="transmembrane region" description="Helical" evidence="6">
    <location>
        <begin position="391"/>
        <end position="409"/>
    </location>
</feature>
<name>A0A6I3WFZ9_9PSED</name>
<feature type="transmembrane region" description="Helical" evidence="6">
    <location>
        <begin position="114"/>
        <end position="137"/>
    </location>
</feature>
<dbReference type="RefSeq" id="WP_155584300.1">
    <property type="nucleotide sequence ID" value="NZ_JBHSTH010000012.1"/>
</dbReference>
<evidence type="ECO:0000256" key="5">
    <source>
        <dbReference type="ARBA" id="ARBA00023136"/>
    </source>
</evidence>
<protein>
    <submittedName>
        <fullName evidence="7">Oligosaccharide flippase family protein</fullName>
    </submittedName>
</protein>
<evidence type="ECO:0000256" key="3">
    <source>
        <dbReference type="ARBA" id="ARBA00022692"/>
    </source>
</evidence>
<dbReference type="CDD" id="cd13125">
    <property type="entry name" value="MATE_like_10"/>
    <property type="match status" value="1"/>
</dbReference>
<keyword evidence="3 6" id="KW-0812">Transmembrane</keyword>
<evidence type="ECO:0000256" key="6">
    <source>
        <dbReference type="SAM" id="Phobius"/>
    </source>
</evidence>
<feature type="transmembrane region" description="Helical" evidence="6">
    <location>
        <begin position="46"/>
        <end position="67"/>
    </location>
</feature>
<feature type="transmembrane region" description="Helical" evidence="6">
    <location>
        <begin position="79"/>
        <end position="102"/>
    </location>
</feature>
<dbReference type="EMBL" id="WNNK01000014">
    <property type="protein sequence ID" value="MUF06062.1"/>
    <property type="molecule type" value="Genomic_DNA"/>
</dbReference>
<comment type="subcellular location">
    <subcellularLocation>
        <location evidence="1">Cell membrane</location>
        <topology evidence="1">Multi-pass membrane protein</topology>
    </subcellularLocation>
</comment>
<dbReference type="InterPro" id="IPR050833">
    <property type="entry name" value="Poly_Biosynth_Transport"/>
</dbReference>
<organism evidence="7 8">
    <name type="scientific">Pseudomonas spelaei</name>
    <dbReference type="NCBI Taxonomy" id="1055469"/>
    <lineage>
        <taxon>Bacteria</taxon>
        <taxon>Pseudomonadati</taxon>
        <taxon>Pseudomonadota</taxon>
        <taxon>Gammaproteobacteria</taxon>
        <taxon>Pseudomonadales</taxon>
        <taxon>Pseudomonadaceae</taxon>
        <taxon>Pseudomonas</taxon>
    </lineage>
</organism>
<dbReference type="AlphaFoldDB" id="A0A6I3WFZ9"/>
<comment type="caution">
    <text evidence="7">The sequence shown here is derived from an EMBL/GenBank/DDBJ whole genome shotgun (WGS) entry which is preliminary data.</text>
</comment>
<evidence type="ECO:0000256" key="4">
    <source>
        <dbReference type="ARBA" id="ARBA00022989"/>
    </source>
</evidence>